<keyword evidence="8" id="KW-0812">Transmembrane</keyword>
<protein>
    <submittedName>
        <fullName evidence="9">Tape measure protein</fullName>
    </submittedName>
</protein>
<evidence type="ECO:0000256" key="6">
    <source>
        <dbReference type="SAM" id="Coils"/>
    </source>
</evidence>
<dbReference type="Proteomes" id="UP000204609">
    <property type="component" value="Segment"/>
</dbReference>
<evidence type="ECO:0000313" key="9">
    <source>
        <dbReference type="EMBL" id="ANA86375.1"/>
    </source>
</evidence>
<gene>
    <name evidence="9" type="primary">40</name>
    <name evidence="9" type="ORF">PBI_ONEUP_40</name>
</gene>
<feature type="region of interest" description="Disordered" evidence="7">
    <location>
        <begin position="1767"/>
        <end position="1786"/>
    </location>
</feature>
<feature type="compositionally biased region" description="Basic and acidic residues" evidence="7">
    <location>
        <begin position="681"/>
        <end position="693"/>
    </location>
</feature>
<keyword evidence="2" id="KW-0547">Nucleotide-binding</keyword>
<reference evidence="10" key="1">
    <citation type="submission" date="2016-03" db="EMBL/GenBank/DDBJ databases">
        <authorList>
            <person name="Ploux O."/>
        </authorList>
    </citation>
    <scope>NUCLEOTIDE SEQUENCE [LARGE SCALE GENOMIC DNA]</scope>
</reference>
<dbReference type="RefSeq" id="YP_009274457.1">
    <property type="nucleotide sequence ID" value="NC_030917.1"/>
</dbReference>
<organism evidence="9 10">
    <name type="scientific">Gordonia phage OneUp</name>
    <dbReference type="NCBI Taxonomy" id="1838074"/>
    <lineage>
        <taxon>Viruses</taxon>
        <taxon>Duplodnaviria</taxon>
        <taxon>Heunggongvirae</taxon>
        <taxon>Uroviricota</taxon>
        <taxon>Caudoviricetes</taxon>
        <taxon>Oneupvirus</taxon>
        <taxon>Oneupvirus oneup</taxon>
    </lineage>
</organism>
<keyword evidence="8" id="KW-1133">Transmembrane helix</keyword>
<keyword evidence="10" id="KW-1185">Reference proteome</keyword>
<feature type="compositionally biased region" description="Basic and acidic residues" evidence="7">
    <location>
        <begin position="365"/>
        <end position="374"/>
    </location>
</feature>
<feature type="region of interest" description="Disordered" evidence="7">
    <location>
        <begin position="1807"/>
        <end position="1834"/>
    </location>
</feature>
<feature type="region of interest" description="Disordered" evidence="7">
    <location>
        <begin position="745"/>
        <end position="765"/>
    </location>
</feature>
<dbReference type="PANTHER" id="PTHR37739:SF8">
    <property type="entry name" value="KINESIN-LIKE PROTEIN KIN-12D"/>
    <property type="match status" value="1"/>
</dbReference>
<accession>A0A160DET1</accession>
<feature type="region of interest" description="Disordered" evidence="7">
    <location>
        <begin position="2577"/>
        <end position="2606"/>
    </location>
</feature>
<name>A0A160DET1_9CAUD</name>
<keyword evidence="3" id="KW-0067">ATP-binding</keyword>
<evidence type="ECO:0000256" key="2">
    <source>
        <dbReference type="ARBA" id="ARBA00022741"/>
    </source>
</evidence>
<dbReference type="SUPFAM" id="SSF53955">
    <property type="entry name" value="Lysozyme-like"/>
    <property type="match status" value="1"/>
</dbReference>
<feature type="transmembrane region" description="Helical" evidence="8">
    <location>
        <begin position="544"/>
        <end position="565"/>
    </location>
</feature>
<dbReference type="InterPro" id="IPR044986">
    <property type="entry name" value="KIF15/KIN-12"/>
</dbReference>
<feature type="region of interest" description="Disordered" evidence="7">
    <location>
        <begin position="668"/>
        <end position="693"/>
    </location>
</feature>
<evidence type="ECO:0000313" key="10">
    <source>
        <dbReference type="Proteomes" id="UP000204609"/>
    </source>
</evidence>
<dbReference type="KEGG" id="vg:28800497"/>
<dbReference type="PANTHER" id="PTHR37739">
    <property type="entry name" value="KINESIN-LIKE PROTEIN KIN-12D"/>
    <property type="match status" value="1"/>
</dbReference>
<dbReference type="GeneID" id="28800497"/>
<feature type="region of interest" description="Disordered" evidence="7">
    <location>
        <begin position="2175"/>
        <end position="2195"/>
    </location>
</feature>
<keyword evidence="1" id="KW-0493">Microtubule</keyword>
<evidence type="ECO:0000256" key="3">
    <source>
        <dbReference type="ARBA" id="ARBA00022840"/>
    </source>
</evidence>
<feature type="coiled-coil region" evidence="6">
    <location>
        <begin position="277"/>
        <end position="311"/>
    </location>
</feature>
<keyword evidence="4 6" id="KW-0175">Coiled coil</keyword>
<feature type="transmembrane region" description="Helical" evidence="8">
    <location>
        <begin position="577"/>
        <end position="600"/>
    </location>
</feature>
<feature type="region of interest" description="Disordered" evidence="7">
    <location>
        <begin position="365"/>
        <end position="385"/>
    </location>
</feature>
<evidence type="ECO:0000256" key="4">
    <source>
        <dbReference type="ARBA" id="ARBA00023054"/>
    </source>
</evidence>
<evidence type="ECO:0000256" key="7">
    <source>
        <dbReference type="SAM" id="MobiDB-lite"/>
    </source>
</evidence>
<feature type="coiled-coil region" evidence="6">
    <location>
        <begin position="423"/>
        <end position="457"/>
    </location>
</feature>
<keyword evidence="8" id="KW-0472">Membrane</keyword>
<dbReference type="GO" id="GO:0005524">
    <property type="term" value="F:ATP binding"/>
    <property type="evidence" value="ECO:0007669"/>
    <property type="project" value="UniProtKB-KW"/>
</dbReference>
<feature type="coiled-coil region" evidence="6">
    <location>
        <begin position="208"/>
        <end position="242"/>
    </location>
</feature>
<sequence length="2836" mass="306901">MAINKRYQAGTAWIKVAPDFRGWTKDLANQVEKSSEKLTARVELETSDARASLREFEQNNAKILAEVGLDKKSLAKVRAELAGLHDQKRRVMVRTELDNTDVRRKLQEIGTEKAIQFATQADIKLNPKSVTKNFDRVQKDLAEKTSLGIKIDSASMAESLQSALKLDKIQGKIAKVRKEIGALGKVEEEYEKKRQAYGRGEIKDWEDAVRIAEKYEEHQRQIANAQKRLSKYTRTQREQQKKLNKDLEVTRELSNLNGQGLDTAGADSQHRKMVQDMADRREAIADTEKRLAKYTKKQKEFQDQLARYQRNEISYDDVEKLGDAWERNEKRIAKARERLTQYNAAQNLSQKRINEDLEEARKLHERTAEADRNRRPTLQAQEGDKGRYIDRLRTVVGSTKVAGSKLEEDIVALRNATQSARQLDGAIHTLETANLNLSKAEREVIASEMEINNLRSKGNISSENAQRALERHTRALHTYTQTQRQSIKASQAVDAVRDSYNNFAQKVQQRIDLNPIRRFGDTLDNNIARQFSKLGDRLLFTGRLISSIGSIGMASAVGLAALAAVNMGPAIGSLSQMVGILGLVPGLAAAAGAALGAISIGMSGIGGAFKAAGKLSEAVGTGGSSASSSRTARNAQRDLEKANKAAAKTAVQGARSIADAEKGIQRAQKASVDAQKNLTKARKEAQRQNEELKESIRDMAMEEEDAALSVEEARQRLGEVLRDPESTSTERKRADLSYRQALEQQRDLRREHGKTKEEFAESQRKGIEGSDAVVDAQEQVKEAAEGVAEAQQNLIQAQQDAADANAEAMERVADAQENLANALNGGSGSADAAGKALDEYRKELDKLAPSARGFVEYTYGMKDSWDELRKSVQQKLFSGLVDDIEILRVRGFNVLKGGLTDIAAGLNQGERHFLTYLSTARGMGNLDSILQNTADSAGSFSRALSNGLQALLSMSEVGTEFMPWFGRSLEDTTRKWRTMAEVAQDTGTMEAYFARSISRAQTFGSIVAGLGGVIKELFGATSVMGLNSLTHLDAKIEGWRDNLTSTEGQNSIREFFMTTREMLSGVAEIAGAVGTIIANDIVPALRIVNDILSPILGLFAAISTTISEQTPIIRTLLSIYVGFRILKGTFGLLVTGLGKMGITVSSQTGAVGLLTRAWQGATGAMNGYIARAAMMAGINTKMAVGAAAVGGVGKAAEGTAKKTGMLTTAATKGKAAWANMLGFVGGPAGAVIAGVAVSLMAWHDASSKVSEANKRLEETSNKAFKATQRLNDSIVKSRGERSPETLTAATEQVESLMQQWQVLEESSSGFWSKFGGGVAEVFTLGKSNTLNDQLNIDRQAEAWRPYLKVLQDLKLNAEDVGLAISGTDDDWARFADKLKTAGTEGERAARYFGVMRGEIKYQEDAIKSIEPGYLDLQDALKTLADTASSTADKFDALQRAFRALIPGQEGRDNLKAFGKELADLDSQVDSIKPDGGYGAELLTETGDLDLNKANASVLDDAIQRGRDLIGKMELEGQDTTEAWDLWTTKIRVLGQAAGIVGGDLDTLLDKLYATPDRVDSIVAVQGIDKAGQDLVALRAKFSDLKPGEEKTFEVKLEGGEESVETLERFGAEVKPLLNGNHEVTMDFESFNENMDATVAKIQAFSLIKSQATVDLNTNSLKVNADQAKNIIGILDKYRADPVAGLLIGMLQNKKGIALEDLRSLEKEETMPVVDANIDPLTTKIAEARKQLSDLASPFGYVNRIYGKNPDGSDPTAEQIRKRIEEAEKEEKANQIPAGTPGVLTPGDFAAENKKKVPGNYRGGRLPAFSFGGRMPTSGPGSEKRDGFLAVGPDGKPVARVDGGEWIINSQESSRWDWLLSAINSGQLRGFATGGKLGGGMGMLQQVGSTISGAASGMIEPAIGAVTTAMSQLGTQFPQIAQNQVAPAWQNMATILDTAKQTVLDPMFYGVQKHLTDMGVDFTAAAALVKPTWVNLADQVLAAKTDTIDPAFAGIQGGLSTVQGAFGTAVPAIASLWNGMRAATADPVRFTINTVFNDGLVGMWNSVADMIGAKKMTPYVAKFAKGGVLPGYTPGRDVHRFVSPTAGELHLSGGEAIMRPEWVRAVGGPAAVEQMNREARLGRAGTDEPGHYANGSSGMAIGYGVAPGSSISYGAAGFPGWVYKLAQSFGVQASTYPGHQEGDRNEAGYAPNPQGLNRGIDWSGPVPNMHRMAEYLLGIAPRTPALEQIIWQNPETGQRIGWAGRSPDISGAYFASDYAGHQDHVHTRQSGPLMPGMKGAAIASMIGSAAMDMGSIIRGMFDPEYQAIKGKIAKAGFDSSLMGQLPSKAFEAMYRGMQDKAVKLANESGLYGGPPIAPGGNVERWRPMVIAALRRNGFDPSKRNQDLMLAQINSESGGNPKILQQIQDVNSGGNEAGGLLQMTPGTYEAHRDPSLVNDRFDAWSNMNASLRYYRQRYGNDLGAMWGKGHGYDQGGIFEHGTFGWNASGKPEAVFTNPEWKLLAKLVEALKGAKTAGAFPTQPVAKGVAPQVAPEKLEWTPPAETDEAGNVSKIEYTPAKINPETSLPYDVDTISGVPLDPKTNKPFEVDPVTQKPITKGDNGLYLDPETGKPFYGSDAERLEVKRLQSEDTFTFENNADELGVKKDWIDDYNGPFSDPLKKGKLIGQLGQALSNPGAFQRIGNDKLMNSQIQTAKKRQDELELYKSDQAARINELRAEGKTEEAKALEAEARAKMAGMTEMPGTSPGTQAMLATMQENPGEQWRRESADQWKQWAGENWAGVAESVFAAGAAGAHNSGAGQIADTVNIHTTNLSGAFREMDRRSKRASRASSRVVRR</sequence>
<dbReference type="EMBL" id="KU998245">
    <property type="protein sequence ID" value="ANA86375.1"/>
    <property type="molecule type" value="Genomic_DNA"/>
</dbReference>
<feature type="compositionally biased region" description="Basic residues" evidence="7">
    <location>
        <begin position="2822"/>
        <end position="2836"/>
    </location>
</feature>
<evidence type="ECO:0000256" key="5">
    <source>
        <dbReference type="ARBA" id="ARBA00023175"/>
    </source>
</evidence>
<proteinExistence type="predicted"/>
<feature type="region of interest" description="Disordered" evidence="7">
    <location>
        <begin position="2812"/>
        <end position="2836"/>
    </location>
</feature>
<evidence type="ECO:0000256" key="8">
    <source>
        <dbReference type="SAM" id="Phobius"/>
    </source>
</evidence>
<evidence type="ECO:0000256" key="1">
    <source>
        <dbReference type="ARBA" id="ARBA00022701"/>
    </source>
</evidence>
<keyword evidence="5" id="KW-0505">Motor protein</keyword>
<dbReference type="InterPro" id="IPR023346">
    <property type="entry name" value="Lysozyme-like_dom_sf"/>
</dbReference>